<dbReference type="PANTHER" id="PTHR40623">
    <property type="entry name" value="INTEGRAL MEMBRANE PROTEIN"/>
    <property type="match status" value="1"/>
</dbReference>
<feature type="transmembrane region" description="Helical" evidence="2">
    <location>
        <begin position="20"/>
        <end position="42"/>
    </location>
</feature>
<sequence>MGFGSSDGNEFFNSWALWQKMTFVLGCAIVLAIGLGFIKLSYDRYKIRKYSKVDKGKKAQTPEMLEAQPVTQPTEDTRDEIPFGIRAIQSGIEVDGVWISRSNTPVGSSRASIMSEKLPRSYTNSQLELPQPVAQGSSRNSSRAPSSFDRAVSAERIPTNDSRSSSPGRGHANDGPRCSNCHHHVSRNSAALYALESPRSAQTSGPPSPPTQAHTGPSSKESSRRTSDESDYMAIGQDVRAYETAYFRPSSQAPIDPRTDLELLRSHRLSHVAETGQLTPRVRKPGNSGEWASVAENNVSTLNGVNYFMPQKTPSPPLPTITDPSDEVGVGSSTGPGHDGHAANQARQAVPLTESYAPNAPYYPDTYEPRGPHHQYSYDQVPYEVNTQQNQERDSQVLRKVNSGFEILRPGTFQPPTPEELELAERRTSHKKLQKKRRASDASRKSVFVEQV</sequence>
<protein>
    <submittedName>
        <fullName evidence="3">Uncharacterized protein</fullName>
    </submittedName>
</protein>
<gene>
    <name evidence="3" type="ORF">BDW02DRAFT_47719</name>
</gene>
<reference evidence="3" key="1">
    <citation type="submission" date="2020-01" db="EMBL/GenBank/DDBJ databases">
        <authorList>
            <consortium name="DOE Joint Genome Institute"/>
            <person name="Haridas S."/>
            <person name="Albert R."/>
            <person name="Binder M."/>
            <person name="Bloem J."/>
            <person name="Labutti K."/>
            <person name="Salamov A."/>
            <person name="Andreopoulos B."/>
            <person name="Baker S.E."/>
            <person name="Barry K."/>
            <person name="Bills G."/>
            <person name="Bluhm B.H."/>
            <person name="Cannon C."/>
            <person name="Castanera R."/>
            <person name="Culley D.E."/>
            <person name="Daum C."/>
            <person name="Ezra D."/>
            <person name="Gonzalez J.B."/>
            <person name="Henrissat B."/>
            <person name="Kuo A."/>
            <person name="Liang C."/>
            <person name="Lipzen A."/>
            <person name="Lutzoni F."/>
            <person name="Magnuson J."/>
            <person name="Mondo S."/>
            <person name="Nolan M."/>
            <person name="Ohm R."/>
            <person name="Pangilinan J."/>
            <person name="Park H.-J."/>
            <person name="Ramirez L."/>
            <person name="Alfaro M."/>
            <person name="Sun H."/>
            <person name="Tritt A."/>
            <person name="Yoshinaga Y."/>
            <person name="Zwiers L.-H."/>
            <person name="Turgeon B.G."/>
            <person name="Goodwin S.B."/>
            <person name="Spatafora J.W."/>
            <person name="Crous P.W."/>
            <person name="Grigoriev I.V."/>
        </authorList>
    </citation>
    <scope>NUCLEOTIDE SEQUENCE</scope>
    <source>
        <strain evidence="3">P77</strain>
    </source>
</reference>
<evidence type="ECO:0000256" key="2">
    <source>
        <dbReference type="SAM" id="Phobius"/>
    </source>
</evidence>
<keyword evidence="2" id="KW-0472">Membrane</keyword>
<evidence type="ECO:0000313" key="4">
    <source>
        <dbReference type="Proteomes" id="UP000800040"/>
    </source>
</evidence>
<name>A0A6A5KDL3_9PLEO</name>
<accession>A0A6A5KDL3</accession>
<dbReference type="PANTHER" id="PTHR40623:SF2">
    <property type="entry name" value="INTEGRAL MEMBRANE PROTEIN"/>
    <property type="match status" value="1"/>
</dbReference>
<dbReference type="Proteomes" id="UP000800040">
    <property type="component" value="Unassembled WGS sequence"/>
</dbReference>
<proteinExistence type="predicted"/>
<feature type="compositionally biased region" description="Basic residues" evidence="1">
    <location>
        <begin position="428"/>
        <end position="438"/>
    </location>
</feature>
<evidence type="ECO:0000256" key="1">
    <source>
        <dbReference type="SAM" id="MobiDB-lite"/>
    </source>
</evidence>
<keyword evidence="2" id="KW-1133">Transmembrane helix</keyword>
<feature type="compositionally biased region" description="Polar residues" evidence="1">
    <location>
        <begin position="199"/>
        <end position="220"/>
    </location>
</feature>
<keyword evidence="4" id="KW-1185">Reference proteome</keyword>
<evidence type="ECO:0000313" key="3">
    <source>
        <dbReference type="EMBL" id="KAF1831493.1"/>
    </source>
</evidence>
<feature type="region of interest" description="Disordered" evidence="1">
    <location>
        <begin position="121"/>
        <end position="183"/>
    </location>
</feature>
<keyword evidence="2" id="KW-0812">Transmembrane</keyword>
<dbReference type="OrthoDB" id="5426165at2759"/>
<dbReference type="EMBL" id="ML975362">
    <property type="protein sequence ID" value="KAF1831493.1"/>
    <property type="molecule type" value="Genomic_DNA"/>
</dbReference>
<feature type="region of interest" description="Disordered" evidence="1">
    <location>
        <begin position="426"/>
        <end position="452"/>
    </location>
</feature>
<feature type="region of interest" description="Disordered" evidence="1">
    <location>
        <begin position="196"/>
        <end position="232"/>
    </location>
</feature>
<feature type="compositionally biased region" description="Low complexity" evidence="1">
    <location>
        <begin position="137"/>
        <end position="147"/>
    </location>
</feature>
<dbReference type="AlphaFoldDB" id="A0A6A5KDL3"/>
<organism evidence="3 4">
    <name type="scientific">Decorospora gaudefroyi</name>
    <dbReference type="NCBI Taxonomy" id="184978"/>
    <lineage>
        <taxon>Eukaryota</taxon>
        <taxon>Fungi</taxon>
        <taxon>Dikarya</taxon>
        <taxon>Ascomycota</taxon>
        <taxon>Pezizomycotina</taxon>
        <taxon>Dothideomycetes</taxon>
        <taxon>Pleosporomycetidae</taxon>
        <taxon>Pleosporales</taxon>
        <taxon>Pleosporineae</taxon>
        <taxon>Pleosporaceae</taxon>
        <taxon>Decorospora</taxon>
    </lineage>
</organism>
<feature type="region of interest" description="Disordered" evidence="1">
    <location>
        <begin position="315"/>
        <end position="377"/>
    </location>
</feature>